<gene>
    <name evidence="6" type="ORF">MAPG_05457</name>
</gene>
<feature type="domain" description="Carrier" evidence="4">
    <location>
        <begin position="545"/>
        <end position="610"/>
    </location>
</feature>
<dbReference type="Pfam" id="PF00550">
    <property type="entry name" value="PP-binding"/>
    <property type="match status" value="1"/>
</dbReference>
<dbReference type="EMBL" id="GL876969">
    <property type="protein sequence ID" value="KLU86444.1"/>
    <property type="molecule type" value="Genomic_DNA"/>
</dbReference>
<evidence type="ECO:0000259" key="4">
    <source>
        <dbReference type="Pfam" id="PF00550"/>
    </source>
</evidence>
<dbReference type="PROSITE" id="PS00455">
    <property type="entry name" value="AMP_BINDING"/>
    <property type="match status" value="1"/>
</dbReference>
<dbReference type="OrthoDB" id="5207505at2759"/>
<reference evidence="6" key="3">
    <citation type="submission" date="2011-03" db="EMBL/GenBank/DDBJ databases">
        <title>Annotation of Magnaporthe poae ATCC 64411.</title>
        <authorList>
            <person name="Ma L.-J."/>
            <person name="Dead R."/>
            <person name="Young S.K."/>
            <person name="Zeng Q."/>
            <person name="Gargeya S."/>
            <person name="Fitzgerald M."/>
            <person name="Haas B."/>
            <person name="Abouelleil A."/>
            <person name="Alvarado L."/>
            <person name="Arachchi H.M."/>
            <person name="Berlin A."/>
            <person name="Brown A."/>
            <person name="Chapman S.B."/>
            <person name="Chen Z."/>
            <person name="Dunbar C."/>
            <person name="Freedman E."/>
            <person name="Gearin G."/>
            <person name="Gellesch M."/>
            <person name="Goldberg J."/>
            <person name="Griggs A."/>
            <person name="Gujja S."/>
            <person name="Heiman D."/>
            <person name="Howarth C."/>
            <person name="Larson L."/>
            <person name="Lui A."/>
            <person name="MacDonald P.J.P."/>
            <person name="Mehta T."/>
            <person name="Montmayeur A."/>
            <person name="Murphy C."/>
            <person name="Neiman D."/>
            <person name="Pearson M."/>
            <person name="Priest M."/>
            <person name="Roberts A."/>
            <person name="Saif S."/>
            <person name="Shea T."/>
            <person name="Shenoy N."/>
            <person name="Sisk P."/>
            <person name="Stolte C."/>
            <person name="Sykes S."/>
            <person name="Yandava C."/>
            <person name="Wortman J."/>
            <person name="Nusbaum C."/>
            <person name="Birren B."/>
        </authorList>
    </citation>
    <scope>NUCLEOTIDE SEQUENCE</scope>
    <source>
        <strain evidence="6">ATCC 64411</strain>
    </source>
</reference>
<feature type="domain" description="Thioester reductase (TE)" evidence="5">
    <location>
        <begin position="665"/>
        <end position="757"/>
    </location>
</feature>
<dbReference type="Gene3D" id="1.10.1200.10">
    <property type="entry name" value="ACP-like"/>
    <property type="match status" value="1"/>
</dbReference>
<dbReference type="Gene3D" id="3.40.50.12780">
    <property type="entry name" value="N-terminal domain of ligase-like"/>
    <property type="match status" value="1"/>
</dbReference>
<name>A0A0C4DZF7_MAGP6</name>
<dbReference type="InterPro" id="IPR009081">
    <property type="entry name" value="PP-bd_ACP"/>
</dbReference>
<dbReference type="Proteomes" id="UP000011715">
    <property type="component" value="Unassembled WGS sequence"/>
</dbReference>
<proteinExistence type="predicted"/>
<dbReference type="Pfam" id="PF23562">
    <property type="entry name" value="AMP-binding_C_3"/>
    <property type="match status" value="1"/>
</dbReference>
<dbReference type="Gene3D" id="3.40.50.720">
    <property type="entry name" value="NAD(P)-binding Rossmann-like Domain"/>
    <property type="match status" value="1"/>
</dbReference>
<dbReference type="VEuPathDB" id="FungiDB:MAPG_05457"/>
<accession>A0A0C4DZF7</accession>
<dbReference type="OMA" id="WNPQEFI"/>
<dbReference type="Pfam" id="PF00501">
    <property type="entry name" value="AMP-binding"/>
    <property type="match status" value="1"/>
</dbReference>
<keyword evidence="1" id="KW-0596">Phosphopantetheine</keyword>
<protein>
    <recommendedName>
        <fullName evidence="9">Carrier domain-containing protein</fullName>
    </recommendedName>
</protein>
<dbReference type="PANTHER" id="PTHR43439">
    <property type="entry name" value="PHENYLACETATE-COENZYME A LIGASE"/>
    <property type="match status" value="1"/>
</dbReference>
<dbReference type="PROSITE" id="PS00012">
    <property type="entry name" value="PHOSPHOPANTETHEINE"/>
    <property type="match status" value="1"/>
</dbReference>
<dbReference type="EnsemblFungi" id="MAPG_05457T0">
    <property type="protein sequence ID" value="MAPG_05457T0"/>
    <property type="gene ID" value="MAPG_05457"/>
</dbReference>
<reference evidence="6" key="2">
    <citation type="submission" date="2010-05" db="EMBL/GenBank/DDBJ databases">
        <title>The Genome Sequence of Magnaporthe poae strain ATCC 64411.</title>
        <authorList>
            <consortium name="The Broad Institute Genome Sequencing Platform"/>
            <consortium name="Broad Institute Genome Sequencing Center for Infectious Disease"/>
            <person name="Ma L.-J."/>
            <person name="Dead R."/>
            <person name="Young S."/>
            <person name="Zeng Q."/>
            <person name="Koehrsen M."/>
            <person name="Alvarado L."/>
            <person name="Berlin A."/>
            <person name="Chapman S.B."/>
            <person name="Chen Z."/>
            <person name="Freedman E."/>
            <person name="Gellesch M."/>
            <person name="Goldberg J."/>
            <person name="Griggs A."/>
            <person name="Gujja S."/>
            <person name="Heilman E.R."/>
            <person name="Heiman D."/>
            <person name="Hepburn T."/>
            <person name="Howarth C."/>
            <person name="Jen D."/>
            <person name="Larson L."/>
            <person name="Mehta T."/>
            <person name="Neiman D."/>
            <person name="Pearson M."/>
            <person name="Roberts A."/>
            <person name="Saif S."/>
            <person name="Shea T."/>
            <person name="Shenoy N."/>
            <person name="Sisk P."/>
            <person name="Stolte C."/>
            <person name="Sykes S."/>
            <person name="Walk T."/>
            <person name="White J."/>
            <person name="Yandava C."/>
            <person name="Haas B."/>
            <person name="Nusbaum C."/>
            <person name="Birren B."/>
        </authorList>
    </citation>
    <scope>NUCLEOTIDE SEQUENCE</scope>
    <source>
        <strain evidence="6">ATCC 64411</strain>
    </source>
</reference>
<dbReference type="InterPro" id="IPR042099">
    <property type="entry name" value="ANL_N_sf"/>
</dbReference>
<dbReference type="eggNOG" id="KOG1178">
    <property type="taxonomic scope" value="Eukaryota"/>
</dbReference>
<evidence type="ECO:0000259" key="5">
    <source>
        <dbReference type="Pfam" id="PF07993"/>
    </source>
</evidence>
<evidence type="ECO:0000313" key="8">
    <source>
        <dbReference type="Proteomes" id="UP000011715"/>
    </source>
</evidence>
<feature type="domain" description="AMP-dependent synthetase/ligase" evidence="3">
    <location>
        <begin position="50"/>
        <end position="369"/>
    </location>
</feature>
<dbReference type="InterPro" id="IPR006162">
    <property type="entry name" value="Ppantetheine_attach_site"/>
</dbReference>
<sequence length="821" mass="89720">MGKVTTGDPRLQSIRRLPVLDIIKAATADDNKASPRPLESCRLVPTVVDEVAAADPEREFVSVPRSSRASDGWRKVTFGQIADGVNRVAAQLLERHRAQTTVPVSRTSYEYTKRFPTLAYIGPSDVRYQLFIVACIKAGCKALLISPRNSVEAQLNLFEKTECVAIYCDAGFEDRAHSWAAGHHPGMKVFRAGSVDEWLGVGMPPAPVVPYGKTFEQGRWHPFVVLHTSGSTGLPKPVVVRAGLLALSEIITNLPEFRGTIPTWASLFGIRRLFAPMPSFHAVGAYTPFICTVYHGIRVALPIVDRPLTPQAVIDAVKYADVDCAMLPPTLLEAMSHIPEGVDCLRKMKMTIFAGGPLARDIGNKLVRKDPKEPDIQGVFYTFPEATEFETNDIYVKHPTLPDHWKHYGRVDDVTAVASHPDVKGALAVGQGRFQAAPFIKPVRAVGGDEAQAFIDRVWPTIERVNQETVTHGRIVRQLAALTRPDKPLPRAGKGTEKETAELFERVGLNEEDEAPGQDKVPIDISSVEALAGSIADVFTRVASLGAKGKPLTDDTDFFSVGIDSLQVITASRIIRRGLKAATEREVDADAVAPRVVYSNPTARQLASHLMKTVVGGGEQQQNGVNGQNSDSELMQALLDKYAQTCPTRRPSGGSPRRDPKAKQLGSYLLDIAQADPSVSKVICLNGSADAAERQAKSNADKGLDTRFGKVEFLHADFSKHDLGLGAETYNRLLGEVDRVVHNAWPVNFNHTLVSARLTADDIERNPAVKLLNFYRGMAKDGFAASAGYEMTRTVGISPTFAELEAVTPELMQNWCRQWGF</sequence>
<keyword evidence="2" id="KW-0597">Phosphoprotein</keyword>
<dbReference type="InterPro" id="IPR036736">
    <property type="entry name" value="ACP-like_sf"/>
</dbReference>
<dbReference type="InterPro" id="IPR051414">
    <property type="entry name" value="Adenylate-forming_Reductase"/>
</dbReference>
<dbReference type="InterPro" id="IPR013120">
    <property type="entry name" value="FAR_NAD-bd"/>
</dbReference>
<dbReference type="Pfam" id="PF07993">
    <property type="entry name" value="NAD_binding_4"/>
    <property type="match status" value="1"/>
</dbReference>
<dbReference type="PANTHER" id="PTHR43439:SF2">
    <property type="entry name" value="ENZYME, PUTATIVE (JCVI)-RELATED"/>
    <property type="match status" value="1"/>
</dbReference>
<organism evidence="7 8">
    <name type="scientific">Magnaporthiopsis poae (strain ATCC 64411 / 73-15)</name>
    <name type="common">Kentucky bluegrass fungus</name>
    <name type="synonym">Magnaporthe poae</name>
    <dbReference type="NCBI Taxonomy" id="644358"/>
    <lineage>
        <taxon>Eukaryota</taxon>
        <taxon>Fungi</taxon>
        <taxon>Dikarya</taxon>
        <taxon>Ascomycota</taxon>
        <taxon>Pezizomycotina</taxon>
        <taxon>Sordariomycetes</taxon>
        <taxon>Sordariomycetidae</taxon>
        <taxon>Magnaporthales</taxon>
        <taxon>Magnaporthaceae</taxon>
        <taxon>Magnaporthiopsis</taxon>
    </lineage>
</organism>
<evidence type="ECO:0000256" key="2">
    <source>
        <dbReference type="ARBA" id="ARBA00022553"/>
    </source>
</evidence>
<reference evidence="7" key="4">
    <citation type="journal article" date="2015" name="G3 (Bethesda)">
        <title>Genome sequences of three phytopathogenic species of the Magnaporthaceae family of fungi.</title>
        <authorList>
            <person name="Okagaki L.H."/>
            <person name="Nunes C.C."/>
            <person name="Sailsbery J."/>
            <person name="Clay B."/>
            <person name="Brown D."/>
            <person name="John T."/>
            <person name="Oh Y."/>
            <person name="Young N."/>
            <person name="Fitzgerald M."/>
            <person name="Haas B.J."/>
            <person name="Zeng Q."/>
            <person name="Young S."/>
            <person name="Adiconis X."/>
            <person name="Fan L."/>
            <person name="Levin J.Z."/>
            <person name="Mitchell T.K."/>
            <person name="Okubara P.A."/>
            <person name="Farman M.L."/>
            <person name="Kohn L.M."/>
            <person name="Birren B."/>
            <person name="Ma L.-J."/>
            <person name="Dean R.A."/>
        </authorList>
    </citation>
    <scope>NUCLEOTIDE SEQUENCE</scope>
    <source>
        <strain evidence="7">ATCC 64411 / 73-15</strain>
    </source>
</reference>
<evidence type="ECO:0000313" key="6">
    <source>
        <dbReference type="EMBL" id="KLU86444.1"/>
    </source>
</evidence>
<evidence type="ECO:0000256" key="1">
    <source>
        <dbReference type="ARBA" id="ARBA00022450"/>
    </source>
</evidence>
<keyword evidence="8" id="KW-1185">Reference proteome</keyword>
<dbReference type="STRING" id="644358.A0A0C4DZF7"/>
<dbReference type="InterPro" id="IPR036291">
    <property type="entry name" value="NAD(P)-bd_dom_sf"/>
</dbReference>
<evidence type="ECO:0000259" key="3">
    <source>
        <dbReference type="Pfam" id="PF00501"/>
    </source>
</evidence>
<evidence type="ECO:0008006" key="9">
    <source>
        <dbReference type="Google" id="ProtNLM"/>
    </source>
</evidence>
<dbReference type="InterPro" id="IPR000873">
    <property type="entry name" value="AMP-dep_synth/lig_dom"/>
</dbReference>
<dbReference type="AlphaFoldDB" id="A0A0C4DZF7"/>
<dbReference type="InterPro" id="IPR020845">
    <property type="entry name" value="AMP-binding_CS"/>
</dbReference>
<evidence type="ECO:0000313" key="7">
    <source>
        <dbReference type="EnsemblFungi" id="MAPG_05457T0"/>
    </source>
</evidence>
<dbReference type="SUPFAM" id="SSF51735">
    <property type="entry name" value="NAD(P)-binding Rossmann-fold domains"/>
    <property type="match status" value="1"/>
</dbReference>
<reference evidence="8" key="1">
    <citation type="submission" date="2010-05" db="EMBL/GenBank/DDBJ databases">
        <title>The genome sequence of Magnaporthe poae strain ATCC 64411.</title>
        <authorList>
            <person name="Ma L.-J."/>
            <person name="Dead R."/>
            <person name="Young S."/>
            <person name="Zeng Q."/>
            <person name="Koehrsen M."/>
            <person name="Alvarado L."/>
            <person name="Berlin A."/>
            <person name="Chapman S.B."/>
            <person name="Chen Z."/>
            <person name="Freedman E."/>
            <person name="Gellesch M."/>
            <person name="Goldberg J."/>
            <person name="Griggs A."/>
            <person name="Gujja S."/>
            <person name="Heilman E.R."/>
            <person name="Heiman D."/>
            <person name="Hepburn T."/>
            <person name="Howarth C."/>
            <person name="Jen D."/>
            <person name="Larson L."/>
            <person name="Mehta T."/>
            <person name="Neiman D."/>
            <person name="Pearson M."/>
            <person name="Roberts A."/>
            <person name="Saif S."/>
            <person name="Shea T."/>
            <person name="Shenoy N."/>
            <person name="Sisk P."/>
            <person name="Stolte C."/>
            <person name="Sykes S."/>
            <person name="Walk T."/>
            <person name="White J."/>
            <person name="Yandava C."/>
            <person name="Haas B."/>
            <person name="Nusbaum C."/>
            <person name="Birren B."/>
        </authorList>
    </citation>
    <scope>NUCLEOTIDE SEQUENCE [LARGE SCALE GENOMIC DNA]</scope>
    <source>
        <strain evidence="8">ATCC 64411 / 73-15</strain>
    </source>
</reference>
<dbReference type="EMBL" id="ADBL01001299">
    <property type="status" value="NOT_ANNOTATED_CDS"/>
    <property type="molecule type" value="Genomic_DNA"/>
</dbReference>
<reference evidence="7" key="5">
    <citation type="submission" date="2015-06" db="UniProtKB">
        <authorList>
            <consortium name="EnsemblFungi"/>
        </authorList>
    </citation>
    <scope>IDENTIFICATION</scope>
    <source>
        <strain evidence="7">ATCC 64411</strain>
    </source>
</reference>
<dbReference type="SUPFAM" id="SSF56801">
    <property type="entry name" value="Acetyl-CoA synthetase-like"/>
    <property type="match status" value="1"/>
</dbReference>